<proteinExistence type="inferred from homology"/>
<dbReference type="InterPro" id="IPR006311">
    <property type="entry name" value="TAT_signal"/>
</dbReference>
<dbReference type="Proteomes" id="UP000053060">
    <property type="component" value="Unassembled WGS sequence"/>
</dbReference>
<organism evidence="7 8">
    <name type="scientific">Rhodococcus pyridinivorans KG-16</name>
    <dbReference type="NCBI Taxonomy" id="1441730"/>
    <lineage>
        <taxon>Bacteria</taxon>
        <taxon>Bacillati</taxon>
        <taxon>Actinomycetota</taxon>
        <taxon>Actinomycetes</taxon>
        <taxon>Mycobacteriales</taxon>
        <taxon>Nocardiaceae</taxon>
        <taxon>Rhodococcus</taxon>
    </lineage>
</organism>
<dbReference type="PROSITE" id="PS51318">
    <property type="entry name" value="TAT"/>
    <property type="match status" value="1"/>
</dbReference>
<comment type="similarity">
    <text evidence="6">Belongs to the CmpA/NrtA family.</text>
</comment>
<dbReference type="PANTHER" id="PTHR30024:SF43">
    <property type="entry name" value="BLL4572 PROTEIN"/>
    <property type="match status" value="1"/>
</dbReference>
<evidence type="ECO:0000256" key="2">
    <source>
        <dbReference type="ARBA" id="ARBA00022448"/>
    </source>
</evidence>
<protein>
    <submittedName>
        <fullName evidence="7">ABC transporter substrate-binding protein</fullName>
    </submittedName>
</protein>
<dbReference type="InterPro" id="IPR044527">
    <property type="entry name" value="NrtA/CpmA_ABC-bd_dom"/>
</dbReference>
<comment type="subcellular location">
    <subcellularLocation>
        <location evidence="1">Cell inner membrane</location>
    </subcellularLocation>
</comment>
<dbReference type="GO" id="GO:0005886">
    <property type="term" value="C:plasma membrane"/>
    <property type="evidence" value="ECO:0007669"/>
    <property type="project" value="UniProtKB-SubCell"/>
</dbReference>
<keyword evidence="4" id="KW-0997">Cell inner membrane</keyword>
<evidence type="ECO:0000256" key="3">
    <source>
        <dbReference type="ARBA" id="ARBA00022475"/>
    </source>
</evidence>
<dbReference type="RefSeq" id="WP_060650312.1">
    <property type="nucleotide sequence ID" value="NZ_AZXY01000001.1"/>
</dbReference>
<evidence type="ECO:0000256" key="6">
    <source>
        <dbReference type="ARBA" id="ARBA00024031"/>
    </source>
</evidence>
<evidence type="ECO:0000313" key="7">
    <source>
        <dbReference type="EMBL" id="KSZ60183.1"/>
    </source>
</evidence>
<reference evidence="8" key="1">
    <citation type="submission" date="2015-01" db="EMBL/GenBank/DDBJ databases">
        <title>Draft genome sequence of Rhodococcus pyridinivorans strain KG-16, a hydrocarbon-degrading bacterium.</title>
        <authorList>
            <person name="Aggarwal R.K."/>
            <person name="Dawar C."/>
        </authorList>
    </citation>
    <scope>NUCLEOTIDE SEQUENCE [LARGE SCALE GENOMIC DNA]</scope>
    <source>
        <strain evidence="8">KG-16</strain>
    </source>
</reference>
<dbReference type="PATRIC" id="fig|1441730.3.peg.328"/>
<dbReference type="SUPFAM" id="SSF53850">
    <property type="entry name" value="Periplasmic binding protein-like II"/>
    <property type="match status" value="1"/>
</dbReference>
<evidence type="ECO:0000256" key="1">
    <source>
        <dbReference type="ARBA" id="ARBA00004533"/>
    </source>
</evidence>
<dbReference type="CDD" id="cd13553">
    <property type="entry name" value="PBP2_NrtA_CpmA_like"/>
    <property type="match status" value="1"/>
</dbReference>
<evidence type="ECO:0000256" key="4">
    <source>
        <dbReference type="ARBA" id="ARBA00022519"/>
    </source>
</evidence>
<keyword evidence="2" id="KW-0813">Transport</keyword>
<gene>
    <name evidence="7" type="ORF">Z045_01560</name>
</gene>
<evidence type="ECO:0000313" key="8">
    <source>
        <dbReference type="Proteomes" id="UP000053060"/>
    </source>
</evidence>
<name>A0A0V9UQB5_9NOCA</name>
<dbReference type="AlphaFoldDB" id="A0A0V9UQB5"/>
<dbReference type="EMBL" id="AZXY01000001">
    <property type="protein sequence ID" value="KSZ60183.1"/>
    <property type="molecule type" value="Genomic_DNA"/>
</dbReference>
<keyword evidence="5" id="KW-0472">Membrane</keyword>
<dbReference type="PANTHER" id="PTHR30024">
    <property type="entry name" value="ALIPHATIC SULFONATES-BINDING PROTEIN-RELATED"/>
    <property type="match status" value="1"/>
</dbReference>
<dbReference type="Pfam" id="PF13379">
    <property type="entry name" value="NMT1_2"/>
    <property type="match status" value="1"/>
</dbReference>
<sequence>MTDSGLFSRRTLMRGALGLAAAGGIAGTIDLARTATTDRANHTGQLRIGYLPITDAAPLLVAHGSSLYPTGVVDSAKPVLFRSWASLAEAFISRRVDVVHLLMPMAVQLRYSLGSSVRILGWNHTNGSALTVAPHITDLSDLAGQTVAIPFWWSIHNIALQQLLRAHGLTPVVREAPSKSARTVGLVVMGPSDMIPALANGSIAAFTVADPFNAAAEVRGVGRIHRFLGDVWRDHACCALLVHEDLIERDPVAVQSLTDSVVSAQLQIGADRQAAAAMLSAGYLPQPLPAITKALTYPDREAGTVHPQWQPQRIGYQPFPFPTFTAALIEAMHDTVVDGDTRFLSRLDPATVHDDLVDDRFVRTSLTRVDGTDAFGLPADLTRTEEVDPS</sequence>
<dbReference type="Gene3D" id="3.40.190.10">
    <property type="entry name" value="Periplasmic binding protein-like II"/>
    <property type="match status" value="2"/>
</dbReference>
<keyword evidence="3" id="KW-1003">Cell membrane</keyword>
<reference evidence="7 8" key="2">
    <citation type="journal article" date="2016" name="Genome Announc.">
        <title>Draft Genome Sequence of a Versatile Hydrocarbon-Degrading Bacterium, Rhodococcus pyridinivorans Strain KG-16, Collected from Oil Fields in India.</title>
        <authorList>
            <person name="Aggarwal R.K."/>
            <person name="Dawar C."/>
            <person name="Phanindranath R."/>
            <person name="Mutnuri L."/>
            <person name="Dayal A.M."/>
        </authorList>
    </citation>
    <scope>NUCLEOTIDE SEQUENCE [LARGE SCALE GENOMIC DNA]</scope>
    <source>
        <strain evidence="7 8">KG-16</strain>
    </source>
</reference>
<evidence type="ECO:0000256" key="5">
    <source>
        <dbReference type="ARBA" id="ARBA00023136"/>
    </source>
</evidence>
<accession>A0A0V9UQB5</accession>
<comment type="caution">
    <text evidence="7">The sequence shown here is derived from an EMBL/GenBank/DDBJ whole genome shotgun (WGS) entry which is preliminary data.</text>
</comment>